<dbReference type="AlphaFoldDB" id="A0A090LJ96"/>
<dbReference type="GeneID" id="36382154"/>
<evidence type="ECO:0000313" key="6">
    <source>
        <dbReference type="EMBL" id="CEF69783.1"/>
    </source>
</evidence>
<dbReference type="InterPro" id="IPR000938">
    <property type="entry name" value="CAP-Gly_domain"/>
</dbReference>
<keyword evidence="3" id="KW-0677">Repeat</keyword>
<evidence type="ECO:0000256" key="1">
    <source>
        <dbReference type="ARBA" id="ARBA00015004"/>
    </source>
</evidence>
<dbReference type="STRING" id="34506.A0A090LJ96"/>
<dbReference type="PANTHER" id="PTHR18849:SF0">
    <property type="entry name" value="CILIA- AND FLAGELLA-ASSOCIATED PROTEIN 410-RELATED"/>
    <property type="match status" value="1"/>
</dbReference>
<sequence>MEKNDDFQYLAPIGSRVLLHEERLGTIRFVGKLENRDGIRYGIELDENIGKHNGEFEGKRYFQTQKSKSGVFVWPKDVEHPCDLISAIKNKYTPTINDNKKLIKRMKGKEVEILVDKDVTEALYDIYSLERISLEKVPVGFINESDISSDKYFHRCKTLFIKQCLLTKWNDLFNILKVFPKLEELSVFGNILDDLSNQLLSDKIENYRKIVKNIHVFSVGNCSLNQNCINAIPLVFENLTELIVAVNPINTFCPSTEKNFDSLKKLILDECVINDLSNLKEGLLKLPKLEEISLIRCQVNDIPNDIYKYFPSLKSMFLKYNNIDSWKFVNNIKKIPKLEFLEIELSRLPKYNDGDDVLDFVIAKCPNIKIINKHTITGTERNKAEVIFLRDVPESDPDHVEDIERLKKIYTDIVSSTSKDRDFTKMKLGSIKVEIVKNSTSYIITVPLSLTFKTIIQGASKKMSFSKLSIKSINIQFNDEIISVEKKLFNQSLNDFLYKINENDVIKIILME</sequence>
<evidence type="ECO:0000313" key="8">
    <source>
        <dbReference type="WBParaSite" id="SRAE_2000442900.1"/>
    </source>
</evidence>
<evidence type="ECO:0000259" key="5">
    <source>
        <dbReference type="PROSITE" id="PS50245"/>
    </source>
</evidence>
<dbReference type="WormBase" id="SRAE_2000442900">
    <property type="protein sequence ID" value="SRP04483"/>
    <property type="gene ID" value="WBGene00264661"/>
</dbReference>
<dbReference type="InterPro" id="IPR032675">
    <property type="entry name" value="LRR_dom_sf"/>
</dbReference>
<dbReference type="PANTHER" id="PTHR18849">
    <property type="entry name" value="LEUCINE RICH REPEAT PROTEIN"/>
    <property type="match status" value="1"/>
</dbReference>
<evidence type="ECO:0000256" key="4">
    <source>
        <dbReference type="ARBA" id="ARBA00030180"/>
    </source>
</evidence>
<evidence type="ECO:0000313" key="7">
    <source>
        <dbReference type="Proteomes" id="UP000035682"/>
    </source>
</evidence>
<dbReference type="Pfam" id="PF01302">
    <property type="entry name" value="CAP_GLY"/>
    <property type="match status" value="1"/>
</dbReference>
<gene>
    <name evidence="6 8 9" type="ORF">SRAE_2000442900</name>
</gene>
<dbReference type="Gene3D" id="2.30.30.190">
    <property type="entry name" value="CAP Gly-rich-like domain"/>
    <property type="match status" value="1"/>
</dbReference>
<accession>A0A090LJ96</accession>
<dbReference type="GO" id="GO:0007010">
    <property type="term" value="P:cytoskeleton organization"/>
    <property type="evidence" value="ECO:0007669"/>
    <property type="project" value="TreeGrafter"/>
</dbReference>
<dbReference type="OMA" id="NENSTFA"/>
<evidence type="ECO:0000256" key="2">
    <source>
        <dbReference type="ARBA" id="ARBA00022614"/>
    </source>
</evidence>
<name>A0A090LJ96_STRRB</name>
<dbReference type="PROSITE" id="PS50245">
    <property type="entry name" value="CAP_GLY_2"/>
    <property type="match status" value="1"/>
</dbReference>
<dbReference type="InterPro" id="IPR036859">
    <property type="entry name" value="CAP-Gly_dom_sf"/>
</dbReference>
<dbReference type="CTD" id="36382154"/>
<reference evidence="8" key="2">
    <citation type="submission" date="2020-12" db="UniProtKB">
        <authorList>
            <consortium name="WormBaseParasite"/>
        </authorList>
    </citation>
    <scope>IDENTIFICATION</scope>
</reference>
<dbReference type="WBParaSite" id="SRAE_2000442900.1">
    <property type="protein sequence ID" value="SRAE_2000442900.1"/>
    <property type="gene ID" value="WBGene00264661"/>
</dbReference>
<dbReference type="SUPFAM" id="SSF74924">
    <property type="entry name" value="Cap-Gly domain"/>
    <property type="match status" value="1"/>
</dbReference>
<feature type="domain" description="CAP-Gly" evidence="5">
    <location>
        <begin position="31"/>
        <end position="74"/>
    </location>
</feature>
<reference evidence="6 7" key="1">
    <citation type="submission" date="2014-09" db="EMBL/GenBank/DDBJ databases">
        <authorList>
            <person name="Martin A.A."/>
        </authorList>
    </citation>
    <scope>NUCLEOTIDE SEQUENCE</scope>
    <source>
        <strain evidence="7">ED321</strain>
        <strain evidence="6">ED321 Heterogonic</strain>
    </source>
</reference>
<keyword evidence="2" id="KW-0433">Leucine-rich repeat</keyword>
<proteinExistence type="predicted"/>
<evidence type="ECO:0000313" key="9">
    <source>
        <dbReference type="WormBase" id="SRAE_2000442900"/>
    </source>
</evidence>
<dbReference type="Proteomes" id="UP000035682">
    <property type="component" value="Unplaced"/>
</dbReference>
<protein>
    <recommendedName>
        <fullName evidence="1">Tubulin-specific chaperone E</fullName>
    </recommendedName>
    <alternativeName>
        <fullName evidence="4">Tubulin-folding cofactor E</fullName>
    </alternativeName>
</protein>
<dbReference type="EMBL" id="LN609529">
    <property type="protein sequence ID" value="CEF69783.1"/>
    <property type="molecule type" value="Genomic_DNA"/>
</dbReference>
<evidence type="ECO:0000256" key="3">
    <source>
        <dbReference type="ARBA" id="ARBA00022737"/>
    </source>
</evidence>
<dbReference type="OrthoDB" id="5273213at2759"/>
<dbReference type="Gene3D" id="3.80.10.10">
    <property type="entry name" value="Ribonuclease Inhibitor"/>
    <property type="match status" value="2"/>
</dbReference>
<dbReference type="SUPFAM" id="SSF52047">
    <property type="entry name" value="RNI-like"/>
    <property type="match status" value="1"/>
</dbReference>
<dbReference type="SMART" id="SM01052">
    <property type="entry name" value="CAP_GLY"/>
    <property type="match status" value="1"/>
</dbReference>
<dbReference type="RefSeq" id="XP_024508982.1">
    <property type="nucleotide sequence ID" value="XM_024643299.1"/>
</dbReference>
<keyword evidence="7" id="KW-1185">Reference proteome</keyword>
<organism evidence="6">
    <name type="scientific">Strongyloides ratti</name>
    <name type="common">Parasitic roundworm</name>
    <dbReference type="NCBI Taxonomy" id="34506"/>
    <lineage>
        <taxon>Eukaryota</taxon>
        <taxon>Metazoa</taxon>
        <taxon>Ecdysozoa</taxon>
        <taxon>Nematoda</taxon>
        <taxon>Chromadorea</taxon>
        <taxon>Rhabditida</taxon>
        <taxon>Tylenchina</taxon>
        <taxon>Panagrolaimomorpha</taxon>
        <taxon>Strongyloidoidea</taxon>
        <taxon>Strongyloididae</taxon>
        <taxon>Strongyloides</taxon>
    </lineage>
</organism>